<feature type="compositionally biased region" description="Low complexity" evidence="4">
    <location>
        <begin position="272"/>
        <end position="281"/>
    </location>
</feature>
<dbReference type="GeneID" id="30150759"/>
<proteinExistence type="predicted"/>
<dbReference type="InterPro" id="IPR001965">
    <property type="entry name" value="Znf_PHD"/>
</dbReference>
<dbReference type="SMART" id="SM00249">
    <property type="entry name" value="PHD"/>
    <property type="match status" value="1"/>
</dbReference>
<feature type="compositionally biased region" description="Polar residues" evidence="4">
    <location>
        <begin position="240"/>
        <end position="258"/>
    </location>
</feature>
<feature type="compositionally biased region" description="Basic and acidic residues" evidence="4">
    <location>
        <begin position="132"/>
        <end position="171"/>
    </location>
</feature>
<dbReference type="GO" id="GO:0070210">
    <property type="term" value="C:Rpd3L-Expanded complex"/>
    <property type="evidence" value="ECO:0007669"/>
    <property type="project" value="TreeGrafter"/>
</dbReference>
<dbReference type="AlphaFoldDB" id="A0A1E3QJU5"/>
<dbReference type="SUPFAM" id="SSF57903">
    <property type="entry name" value="FYVE/PHD zinc finger"/>
    <property type="match status" value="1"/>
</dbReference>
<dbReference type="GO" id="GO:0008270">
    <property type="term" value="F:zinc ion binding"/>
    <property type="evidence" value="ECO:0007669"/>
    <property type="project" value="UniProtKB-KW"/>
</dbReference>
<dbReference type="PANTHER" id="PTHR47793">
    <property type="entry name" value="HISTONE DEACETYLASE COMPLEX SUBUNIT CTI6"/>
    <property type="match status" value="1"/>
</dbReference>
<name>A0A1E3QJU5_9ASCO</name>
<dbReference type="Proteomes" id="UP000094336">
    <property type="component" value="Unassembled WGS sequence"/>
</dbReference>
<feature type="region of interest" description="Disordered" evidence="4">
    <location>
        <begin position="1"/>
        <end position="37"/>
    </location>
</feature>
<evidence type="ECO:0000256" key="4">
    <source>
        <dbReference type="SAM" id="MobiDB-lite"/>
    </source>
</evidence>
<dbReference type="InterPro" id="IPR011011">
    <property type="entry name" value="Znf_FYVE_PHD"/>
</dbReference>
<dbReference type="Gene3D" id="3.30.40.10">
    <property type="entry name" value="Zinc/RING finger domain, C3HC4 (zinc finger)"/>
    <property type="match status" value="1"/>
</dbReference>
<evidence type="ECO:0000259" key="5">
    <source>
        <dbReference type="SMART" id="SM00249"/>
    </source>
</evidence>
<dbReference type="InterPro" id="IPR019786">
    <property type="entry name" value="Zinc_finger_PHD-type_CS"/>
</dbReference>
<evidence type="ECO:0000313" key="6">
    <source>
        <dbReference type="EMBL" id="ODQ77953.1"/>
    </source>
</evidence>
<dbReference type="PROSITE" id="PS01359">
    <property type="entry name" value="ZF_PHD_1"/>
    <property type="match status" value="1"/>
</dbReference>
<sequence>MSSRRSARSRSNYSEDFEAPDTHEVPDDDEAGYDEDSEVTRCVCGHDELQPPHQREDPSFNDEMSGLFIQCELCSVWQHGYCVGLKSEAAVPEKYWCETCRPDMHTLVFRGDRNSSLYDATRERRDKRKPKRREEEKEAHQKQKDLKRAERTRAMDKEYEQDLKKALEESARLAAPKRPVEDEKPVPTAKLLSSHKRPRRSPDEVKDEVKEEVKEEVKAEMQPPLAPSSAASNVAAPVETTHTNDTSLTTPDDTANSDESAKARKRSRAKSVPKVAPKAAPLGDADKPSKPRLPPPKTSLTEMRKRVSAILEFIGRTQVELASETNDKASLAKLVEESEADGDQGKEEVRRTVEKFEDNYRETFGVMDRLTRKLLLWEQQFGKYSDKVY</sequence>
<keyword evidence="3" id="KW-0862">Zinc</keyword>
<dbReference type="OrthoDB" id="418595at2759"/>
<evidence type="ECO:0000313" key="7">
    <source>
        <dbReference type="Proteomes" id="UP000094336"/>
    </source>
</evidence>
<evidence type="ECO:0000256" key="1">
    <source>
        <dbReference type="ARBA" id="ARBA00022723"/>
    </source>
</evidence>
<dbReference type="InterPro" id="IPR053051">
    <property type="entry name" value="HDAC_complex_subunit"/>
</dbReference>
<keyword evidence="7" id="KW-1185">Reference proteome</keyword>
<feature type="compositionally biased region" description="Acidic residues" evidence="4">
    <location>
        <begin position="26"/>
        <end position="37"/>
    </location>
</feature>
<dbReference type="InterPro" id="IPR013083">
    <property type="entry name" value="Znf_RING/FYVE/PHD"/>
</dbReference>
<reference evidence="7" key="1">
    <citation type="submission" date="2016-05" db="EMBL/GenBank/DDBJ databases">
        <title>Comparative genomics of biotechnologically important yeasts.</title>
        <authorList>
            <consortium name="DOE Joint Genome Institute"/>
            <person name="Riley R."/>
            <person name="Haridas S."/>
            <person name="Wolfe K.H."/>
            <person name="Lopes M.R."/>
            <person name="Hittinger C.T."/>
            <person name="Goker M."/>
            <person name="Salamov A."/>
            <person name="Wisecaver J."/>
            <person name="Long T.M."/>
            <person name="Aerts A.L."/>
            <person name="Barry K."/>
            <person name="Choi C."/>
            <person name="Clum A."/>
            <person name="Coughlan A.Y."/>
            <person name="Deshpande S."/>
            <person name="Douglass A.P."/>
            <person name="Hanson S.J."/>
            <person name="Klenk H.-P."/>
            <person name="Labutti K."/>
            <person name="Lapidus A."/>
            <person name="Lindquist E."/>
            <person name="Lipzen A."/>
            <person name="Meier-Kolthoff J.P."/>
            <person name="Ohm R.A."/>
            <person name="Otillar R.P."/>
            <person name="Pangilinan J."/>
            <person name="Peng Y."/>
            <person name="Rokas A."/>
            <person name="Rosa C.A."/>
            <person name="Scheuner C."/>
            <person name="Sibirny A.A."/>
            <person name="Slot J.C."/>
            <person name="Stielow J.B."/>
            <person name="Sun H."/>
            <person name="Kurtzman C.P."/>
            <person name="Blackwell M."/>
            <person name="Grigoriev I.V."/>
            <person name="Jeffries T.W."/>
        </authorList>
    </citation>
    <scope>NUCLEOTIDE SEQUENCE [LARGE SCALE GENOMIC DNA]</scope>
    <source>
        <strain evidence="7">NRRL Y-12698</strain>
    </source>
</reference>
<keyword evidence="1" id="KW-0479">Metal-binding</keyword>
<dbReference type="STRING" id="984486.A0A1E3QJU5"/>
<evidence type="ECO:0000256" key="2">
    <source>
        <dbReference type="ARBA" id="ARBA00022771"/>
    </source>
</evidence>
<dbReference type="GO" id="GO:0061188">
    <property type="term" value="P:negative regulation of rDNA heterochromatin formation"/>
    <property type="evidence" value="ECO:0007669"/>
    <property type="project" value="TreeGrafter"/>
</dbReference>
<dbReference type="GO" id="GO:0061186">
    <property type="term" value="P:negative regulation of silent mating-type cassette heterochromatin formation"/>
    <property type="evidence" value="ECO:0007669"/>
    <property type="project" value="TreeGrafter"/>
</dbReference>
<feature type="region of interest" description="Disordered" evidence="4">
    <location>
        <begin position="118"/>
        <end position="302"/>
    </location>
</feature>
<keyword evidence="2" id="KW-0863">Zinc-finger</keyword>
<dbReference type="EMBL" id="KV454437">
    <property type="protein sequence ID" value="ODQ77953.1"/>
    <property type="molecule type" value="Genomic_DNA"/>
</dbReference>
<feature type="compositionally biased region" description="Basic and acidic residues" evidence="4">
    <location>
        <begin position="200"/>
        <end position="219"/>
    </location>
</feature>
<dbReference type="Pfam" id="PF20826">
    <property type="entry name" value="PHD_5"/>
    <property type="match status" value="1"/>
</dbReference>
<dbReference type="PANTHER" id="PTHR47793:SF1">
    <property type="entry name" value="HISTONE DEACETYLASE COMPLEX SUBUNIT CTI6"/>
    <property type="match status" value="1"/>
</dbReference>
<accession>A0A1E3QJU5</accession>
<organism evidence="6 7">
    <name type="scientific">Babjeviella inositovora NRRL Y-12698</name>
    <dbReference type="NCBI Taxonomy" id="984486"/>
    <lineage>
        <taxon>Eukaryota</taxon>
        <taxon>Fungi</taxon>
        <taxon>Dikarya</taxon>
        <taxon>Ascomycota</taxon>
        <taxon>Saccharomycotina</taxon>
        <taxon>Pichiomycetes</taxon>
        <taxon>Serinales incertae sedis</taxon>
        <taxon>Babjeviella</taxon>
    </lineage>
</organism>
<evidence type="ECO:0000256" key="3">
    <source>
        <dbReference type="ARBA" id="ARBA00022833"/>
    </source>
</evidence>
<feature type="domain" description="Zinc finger PHD-type" evidence="5">
    <location>
        <begin position="41"/>
        <end position="101"/>
    </location>
</feature>
<dbReference type="GO" id="GO:0033698">
    <property type="term" value="C:Rpd3L complex"/>
    <property type="evidence" value="ECO:0007669"/>
    <property type="project" value="TreeGrafter"/>
</dbReference>
<dbReference type="RefSeq" id="XP_018983281.1">
    <property type="nucleotide sequence ID" value="XM_019132906.1"/>
</dbReference>
<protein>
    <recommendedName>
        <fullName evidence="5">Zinc finger PHD-type domain-containing protein</fullName>
    </recommendedName>
</protein>
<feature type="compositionally biased region" description="Low complexity" evidence="4">
    <location>
        <begin position="227"/>
        <end position="237"/>
    </location>
</feature>
<gene>
    <name evidence="6" type="ORF">BABINDRAFT_90579</name>
</gene>